<evidence type="ECO:0000313" key="9">
    <source>
        <dbReference type="EMBL" id="MET4582841.1"/>
    </source>
</evidence>
<feature type="domain" description="Glycoside hydrolase family 42 N-terminal" evidence="7">
    <location>
        <begin position="29"/>
        <end position="401"/>
    </location>
</feature>
<keyword evidence="5 6" id="KW-0326">Glycosidase</keyword>
<feature type="domain" description="Beta-galactosidase trimerisation" evidence="8">
    <location>
        <begin position="413"/>
        <end position="613"/>
    </location>
</feature>
<dbReference type="EC" id="3.2.1.23" evidence="3 6"/>
<dbReference type="InterPro" id="IPR017853">
    <property type="entry name" value="GH"/>
</dbReference>
<evidence type="ECO:0000256" key="6">
    <source>
        <dbReference type="PIRNR" id="PIRNR001084"/>
    </source>
</evidence>
<evidence type="ECO:0000256" key="4">
    <source>
        <dbReference type="ARBA" id="ARBA00022801"/>
    </source>
</evidence>
<evidence type="ECO:0000256" key="2">
    <source>
        <dbReference type="ARBA" id="ARBA00005940"/>
    </source>
</evidence>
<reference evidence="9 10" key="1">
    <citation type="submission" date="2024-06" db="EMBL/GenBank/DDBJ databases">
        <title>Sorghum-associated microbial communities from plants grown in Nebraska, USA.</title>
        <authorList>
            <person name="Schachtman D."/>
        </authorList>
    </citation>
    <scope>NUCLEOTIDE SEQUENCE [LARGE SCALE GENOMIC DNA]</scope>
    <source>
        <strain evidence="9 10">2857</strain>
    </source>
</reference>
<keyword evidence="4 6" id="KW-0378">Hydrolase</keyword>
<dbReference type="InterPro" id="IPR003476">
    <property type="entry name" value="Glyco_hydro_42"/>
</dbReference>
<dbReference type="PANTHER" id="PTHR36447">
    <property type="entry name" value="BETA-GALACTOSIDASE GANA"/>
    <property type="match status" value="1"/>
</dbReference>
<dbReference type="InterPro" id="IPR029062">
    <property type="entry name" value="Class_I_gatase-like"/>
</dbReference>
<dbReference type="CDD" id="cd03143">
    <property type="entry name" value="A4_beta-galactosidase_middle_domain"/>
    <property type="match status" value="1"/>
</dbReference>
<dbReference type="Gene3D" id="3.40.50.880">
    <property type="match status" value="1"/>
</dbReference>
<dbReference type="Gene3D" id="2.60.40.1180">
    <property type="entry name" value="Golgi alpha-mannosidase II"/>
    <property type="match status" value="1"/>
</dbReference>
<comment type="catalytic activity">
    <reaction evidence="1 6">
        <text>Hydrolysis of terminal non-reducing beta-D-galactose residues in beta-D-galactosides.</text>
        <dbReference type="EC" id="3.2.1.23"/>
    </reaction>
</comment>
<dbReference type="Pfam" id="PF02449">
    <property type="entry name" value="Glyco_hydro_42"/>
    <property type="match status" value="1"/>
</dbReference>
<dbReference type="PIRSF" id="PIRSF001084">
    <property type="entry name" value="B-galactosidase"/>
    <property type="match status" value="1"/>
</dbReference>
<dbReference type="PANTHER" id="PTHR36447:SF1">
    <property type="entry name" value="BETA-GALACTOSIDASE GANA"/>
    <property type="match status" value="1"/>
</dbReference>
<evidence type="ECO:0000259" key="7">
    <source>
        <dbReference type="Pfam" id="PF02449"/>
    </source>
</evidence>
<dbReference type="EMBL" id="JBEPSJ010000002">
    <property type="protein sequence ID" value="MET4582841.1"/>
    <property type="molecule type" value="Genomic_DNA"/>
</dbReference>
<protein>
    <recommendedName>
        <fullName evidence="3 6">Beta-galactosidase</fullName>
        <shortName evidence="6">Beta-gal</shortName>
        <ecNumber evidence="3 6">3.2.1.23</ecNumber>
    </recommendedName>
</protein>
<evidence type="ECO:0000256" key="3">
    <source>
        <dbReference type="ARBA" id="ARBA00012756"/>
    </source>
</evidence>
<dbReference type="InterPro" id="IPR013738">
    <property type="entry name" value="Beta_galactosidase_Trimer"/>
</dbReference>
<dbReference type="GO" id="GO:0004565">
    <property type="term" value="F:beta-galactosidase activity"/>
    <property type="evidence" value="ECO:0007669"/>
    <property type="project" value="UniProtKB-EC"/>
</dbReference>
<sequence length="685" mass="73620">MTTFVSRSSDLPAETSFPWIADGFAFGGDYSPEQWPESVWEEDIALMREAGVNSVNVGVFSWGLLEVADGVFEWGWLDRIMDLLHAGGIGVNLATPTAAPPIWLMQAHPEIAPVTQHGVRVAQGGRLGWSPSSATFRRYALRMVEAIAERYGSHPALRLWHVSNELGNENAHCYSDETGAAWRVWLETKFGTVDALNDAWGTAFWGHHYTSFAQLQPPRFTGTSHNPGLLLDFERFTSDALLGHYLAEREVLRRVTPAIPVTTNFMIQNHPNGLDYAGWANEVDLVSNDHYTLGIDPERHGELAYSADVVRGLSGGDPWLLIEHSTSAVNWQARNRAKSPGELGRNSLSHIARGADGALFFQWRQSTAGSEQFHSSVVPHAGAQTKIFREVAELGATLKKIREVVGSRVERSQVAILADYDAAMALRSGAKPSIDVNSLDVALSMHRELTARGVQVDVVHPASDLSGYAAVIAPTLFLVTAATVEALRGYVENGGHLVVTSFSGIVTEHNRVVEGGYPGALRDLLGVRVEEFFPLFDGETVTLSDGSTGTVWSELLQLAGAEALAHYSGGELAGGPAVTVAVAGRGTAQYVSTHLDRRSTGVLIEGLIARAGITPVASADRGLELVRRVGDRDGASTSWLFAINHTTAPLALTAAGIDLVSGTRHEGAGVIAAGAVAVIREDPRV</sequence>
<dbReference type="SUPFAM" id="SSF52317">
    <property type="entry name" value="Class I glutamine amidotransferase-like"/>
    <property type="match status" value="1"/>
</dbReference>
<organism evidence="9 10">
    <name type="scientific">Conyzicola nivalis</name>
    <dbReference type="NCBI Taxonomy" id="1477021"/>
    <lineage>
        <taxon>Bacteria</taxon>
        <taxon>Bacillati</taxon>
        <taxon>Actinomycetota</taxon>
        <taxon>Actinomycetes</taxon>
        <taxon>Micrococcales</taxon>
        <taxon>Microbacteriaceae</taxon>
        <taxon>Conyzicola</taxon>
    </lineage>
</organism>
<proteinExistence type="inferred from homology"/>
<keyword evidence="10" id="KW-1185">Reference proteome</keyword>
<evidence type="ECO:0000256" key="1">
    <source>
        <dbReference type="ARBA" id="ARBA00001412"/>
    </source>
</evidence>
<evidence type="ECO:0000313" key="10">
    <source>
        <dbReference type="Proteomes" id="UP001549257"/>
    </source>
</evidence>
<comment type="similarity">
    <text evidence="2 6">Belongs to the glycosyl hydrolase 42 family.</text>
</comment>
<dbReference type="Gene3D" id="3.20.20.80">
    <property type="entry name" value="Glycosidases"/>
    <property type="match status" value="1"/>
</dbReference>
<dbReference type="InterPro" id="IPR013780">
    <property type="entry name" value="Glyco_hydro_b"/>
</dbReference>
<name>A0ABV2QP59_9MICO</name>
<dbReference type="Pfam" id="PF08532">
    <property type="entry name" value="Glyco_hydro_42M"/>
    <property type="match status" value="1"/>
</dbReference>
<dbReference type="RefSeq" id="WP_354024996.1">
    <property type="nucleotide sequence ID" value="NZ_JBEPSJ010000002.1"/>
</dbReference>
<gene>
    <name evidence="9" type="ORF">ABIE21_002351</name>
</gene>
<evidence type="ECO:0000256" key="5">
    <source>
        <dbReference type="ARBA" id="ARBA00023295"/>
    </source>
</evidence>
<evidence type="ECO:0000259" key="8">
    <source>
        <dbReference type="Pfam" id="PF08532"/>
    </source>
</evidence>
<dbReference type="InterPro" id="IPR013529">
    <property type="entry name" value="Glyco_hydro_42_N"/>
</dbReference>
<dbReference type="SUPFAM" id="SSF51445">
    <property type="entry name" value="(Trans)glycosidases"/>
    <property type="match status" value="1"/>
</dbReference>
<dbReference type="Proteomes" id="UP001549257">
    <property type="component" value="Unassembled WGS sequence"/>
</dbReference>
<comment type="caution">
    <text evidence="9">The sequence shown here is derived from an EMBL/GenBank/DDBJ whole genome shotgun (WGS) entry which is preliminary data.</text>
</comment>
<accession>A0ABV2QP59</accession>